<dbReference type="AlphaFoldDB" id="A0A0F9A244"/>
<evidence type="ECO:0000256" key="1">
    <source>
        <dbReference type="SAM" id="MobiDB-lite"/>
    </source>
</evidence>
<reference evidence="2" key="1">
    <citation type="journal article" date="2015" name="Nature">
        <title>Complex archaea that bridge the gap between prokaryotes and eukaryotes.</title>
        <authorList>
            <person name="Spang A."/>
            <person name="Saw J.H."/>
            <person name="Jorgensen S.L."/>
            <person name="Zaremba-Niedzwiedzka K."/>
            <person name="Martijn J."/>
            <person name="Lind A.E."/>
            <person name="van Eijk R."/>
            <person name="Schleper C."/>
            <person name="Guy L."/>
            <person name="Ettema T.J."/>
        </authorList>
    </citation>
    <scope>NUCLEOTIDE SEQUENCE</scope>
</reference>
<evidence type="ECO:0000313" key="2">
    <source>
        <dbReference type="EMBL" id="KKK92170.1"/>
    </source>
</evidence>
<feature type="region of interest" description="Disordered" evidence="1">
    <location>
        <begin position="1"/>
        <end position="21"/>
    </location>
</feature>
<organism evidence="2">
    <name type="scientific">marine sediment metagenome</name>
    <dbReference type="NCBI Taxonomy" id="412755"/>
    <lineage>
        <taxon>unclassified sequences</taxon>
        <taxon>metagenomes</taxon>
        <taxon>ecological metagenomes</taxon>
    </lineage>
</organism>
<sequence length="21" mass="2578">KKSARNYYKKKLDDMNKGFKD</sequence>
<feature type="non-terminal residue" evidence="2">
    <location>
        <position position="1"/>
    </location>
</feature>
<dbReference type="EMBL" id="LAZR01048334">
    <property type="protein sequence ID" value="KKK92170.1"/>
    <property type="molecule type" value="Genomic_DNA"/>
</dbReference>
<name>A0A0F9A244_9ZZZZ</name>
<feature type="compositionally biased region" description="Basic and acidic residues" evidence="1">
    <location>
        <begin position="10"/>
        <end position="21"/>
    </location>
</feature>
<accession>A0A0F9A244</accession>
<proteinExistence type="predicted"/>
<gene>
    <name evidence="2" type="ORF">LCGC14_2705580</name>
</gene>
<comment type="caution">
    <text evidence="2">The sequence shown here is derived from an EMBL/GenBank/DDBJ whole genome shotgun (WGS) entry which is preliminary data.</text>
</comment>
<protein>
    <submittedName>
        <fullName evidence="2">Uncharacterized protein</fullName>
    </submittedName>
</protein>